<reference evidence="2" key="1">
    <citation type="journal article" date="2022" name="Int. J. Mol. Sci.">
        <title>Draft Genome of Tanacetum Coccineum: Genomic Comparison of Closely Related Tanacetum-Family Plants.</title>
        <authorList>
            <person name="Yamashiro T."/>
            <person name="Shiraishi A."/>
            <person name="Nakayama K."/>
            <person name="Satake H."/>
        </authorList>
    </citation>
    <scope>NUCLEOTIDE SEQUENCE</scope>
</reference>
<sequence>MIGLYLKHVGNMKHAGSTEDEKKIKEMNEGSSDPDKKKKFVKEDVSTKFEEIYPSPRNCWKSDFDFGLEVDGTKYCCIRFDEEGSKDVKETLRSDQDLSECLNTSSMEFKEYTSKKHEAKQFQQSCLGEDCWELYIPDLSMAVPAITISANVSEESVTSVVSRVILFSTIPTEIPIILNMPTDLPTVSELPAVSPFLCLDDSESESADESPGRQVSLRLHDDMISRYCYSVTCLHIYSSHYRFTSRSYPYLDDREEEYIGITTRDDANT</sequence>
<feature type="region of interest" description="Disordered" evidence="1">
    <location>
        <begin position="16"/>
        <end position="38"/>
    </location>
</feature>
<gene>
    <name evidence="2" type="ORF">Tco_0952424</name>
</gene>
<evidence type="ECO:0000256" key="1">
    <source>
        <dbReference type="SAM" id="MobiDB-lite"/>
    </source>
</evidence>
<dbReference type="EMBL" id="BQNB010015752">
    <property type="protein sequence ID" value="GJT43709.1"/>
    <property type="molecule type" value="Genomic_DNA"/>
</dbReference>
<evidence type="ECO:0000313" key="2">
    <source>
        <dbReference type="EMBL" id="GJT43709.1"/>
    </source>
</evidence>
<reference evidence="2" key="2">
    <citation type="submission" date="2022-01" db="EMBL/GenBank/DDBJ databases">
        <authorList>
            <person name="Yamashiro T."/>
            <person name="Shiraishi A."/>
            <person name="Satake H."/>
            <person name="Nakayama K."/>
        </authorList>
    </citation>
    <scope>NUCLEOTIDE SEQUENCE</scope>
</reference>
<proteinExistence type="predicted"/>
<comment type="caution">
    <text evidence="2">The sequence shown here is derived from an EMBL/GenBank/DDBJ whole genome shotgun (WGS) entry which is preliminary data.</text>
</comment>
<keyword evidence="3" id="KW-1185">Reference proteome</keyword>
<organism evidence="2 3">
    <name type="scientific">Tanacetum coccineum</name>
    <dbReference type="NCBI Taxonomy" id="301880"/>
    <lineage>
        <taxon>Eukaryota</taxon>
        <taxon>Viridiplantae</taxon>
        <taxon>Streptophyta</taxon>
        <taxon>Embryophyta</taxon>
        <taxon>Tracheophyta</taxon>
        <taxon>Spermatophyta</taxon>
        <taxon>Magnoliopsida</taxon>
        <taxon>eudicotyledons</taxon>
        <taxon>Gunneridae</taxon>
        <taxon>Pentapetalae</taxon>
        <taxon>asterids</taxon>
        <taxon>campanulids</taxon>
        <taxon>Asterales</taxon>
        <taxon>Asteraceae</taxon>
        <taxon>Asteroideae</taxon>
        <taxon>Anthemideae</taxon>
        <taxon>Anthemidinae</taxon>
        <taxon>Tanacetum</taxon>
    </lineage>
</organism>
<protein>
    <submittedName>
        <fullName evidence="2">Uncharacterized protein</fullName>
    </submittedName>
</protein>
<evidence type="ECO:0000313" key="3">
    <source>
        <dbReference type="Proteomes" id="UP001151760"/>
    </source>
</evidence>
<name>A0ABQ5E2W5_9ASTR</name>
<dbReference type="Proteomes" id="UP001151760">
    <property type="component" value="Unassembled WGS sequence"/>
</dbReference>
<accession>A0ABQ5E2W5</accession>